<evidence type="ECO:0000256" key="1">
    <source>
        <dbReference type="SAM" id="MobiDB-lite"/>
    </source>
</evidence>
<sequence>MQKNGRKGGHKSRGSQASSFPENETRNANNVLLPERNQCEPTHGERKRKKENLSTHHGSIWGQDGAKKAGKTKRDRMGESKKEKRGNRSNKGSQQGNAETLPLTLTMQKRLLLVCTSSQVCLEDDGKHSEETHHRQTLCN</sequence>
<feature type="region of interest" description="Disordered" evidence="1">
    <location>
        <begin position="1"/>
        <end position="102"/>
    </location>
</feature>
<feature type="compositionally biased region" description="Basic residues" evidence="1">
    <location>
        <begin position="1"/>
        <end position="13"/>
    </location>
</feature>
<gene>
    <name evidence="2" type="ORF">HPB48_024785</name>
</gene>
<dbReference type="VEuPathDB" id="VectorBase:HLOH_059012"/>
<dbReference type="EMBL" id="JABSTR010001094">
    <property type="protein sequence ID" value="KAH9383434.1"/>
    <property type="molecule type" value="Genomic_DNA"/>
</dbReference>
<dbReference type="Proteomes" id="UP000821853">
    <property type="component" value="Unassembled WGS sequence"/>
</dbReference>
<protein>
    <submittedName>
        <fullName evidence="2">Uncharacterized protein</fullName>
    </submittedName>
</protein>
<feature type="compositionally biased region" description="Polar residues" evidence="1">
    <location>
        <begin position="89"/>
        <end position="102"/>
    </location>
</feature>
<reference evidence="2 3" key="1">
    <citation type="journal article" date="2020" name="Cell">
        <title>Large-Scale Comparative Analyses of Tick Genomes Elucidate Their Genetic Diversity and Vector Capacities.</title>
        <authorList>
            <consortium name="Tick Genome and Microbiome Consortium (TIGMIC)"/>
            <person name="Jia N."/>
            <person name="Wang J."/>
            <person name="Shi W."/>
            <person name="Du L."/>
            <person name="Sun Y."/>
            <person name="Zhan W."/>
            <person name="Jiang J.F."/>
            <person name="Wang Q."/>
            <person name="Zhang B."/>
            <person name="Ji P."/>
            <person name="Bell-Sakyi L."/>
            <person name="Cui X.M."/>
            <person name="Yuan T.T."/>
            <person name="Jiang B.G."/>
            <person name="Yang W.F."/>
            <person name="Lam T.T."/>
            <person name="Chang Q.C."/>
            <person name="Ding S.J."/>
            <person name="Wang X.J."/>
            <person name="Zhu J.G."/>
            <person name="Ruan X.D."/>
            <person name="Zhao L."/>
            <person name="Wei J.T."/>
            <person name="Ye R.Z."/>
            <person name="Que T.C."/>
            <person name="Du C.H."/>
            <person name="Zhou Y.H."/>
            <person name="Cheng J.X."/>
            <person name="Dai P.F."/>
            <person name="Guo W.B."/>
            <person name="Han X.H."/>
            <person name="Huang E.J."/>
            <person name="Li L.F."/>
            <person name="Wei W."/>
            <person name="Gao Y.C."/>
            <person name="Liu J.Z."/>
            <person name="Shao H.Z."/>
            <person name="Wang X."/>
            <person name="Wang C.C."/>
            <person name="Yang T.C."/>
            <person name="Huo Q.B."/>
            <person name="Li W."/>
            <person name="Chen H.Y."/>
            <person name="Chen S.E."/>
            <person name="Zhou L.G."/>
            <person name="Ni X.B."/>
            <person name="Tian J.H."/>
            <person name="Sheng Y."/>
            <person name="Liu T."/>
            <person name="Pan Y.S."/>
            <person name="Xia L.Y."/>
            <person name="Li J."/>
            <person name="Zhao F."/>
            <person name="Cao W.C."/>
        </authorList>
    </citation>
    <scope>NUCLEOTIDE SEQUENCE [LARGE SCALE GENOMIC DNA]</scope>
    <source>
        <strain evidence="2">HaeL-2018</strain>
    </source>
</reference>
<evidence type="ECO:0000313" key="2">
    <source>
        <dbReference type="EMBL" id="KAH9383434.1"/>
    </source>
</evidence>
<evidence type="ECO:0000313" key="3">
    <source>
        <dbReference type="Proteomes" id="UP000821853"/>
    </source>
</evidence>
<keyword evidence="3" id="KW-1185">Reference proteome</keyword>
<name>A0A9J6H8M3_HAELO</name>
<organism evidence="2 3">
    <name type="scientific">Haemaphysalis longicornis</name>
    <name type="common">Bush tick</name>
    <dbReference type="NCBI Taxonomy" id="44386"/>
    <lineage>
        <taxon>Eukaryota</taxon>
        <taxon>Metazoa</taxon>
        <taxon>Ecdysozoa</taxon>
        <taxon>Arthropoda</taxon>
        <taxon>Chelicerata</taxon>
        <taxon>Arachnida</taxon>
        <taxon>Acari</taxon>
        <taxon>Parasitiformes</taxon>
        <taxon>Ixodida</taxon>
        <taxon>Ixodoidea</taxon>
        <taxon>Ixodidae</taxon>
        <taxon>Haemaphysalinae</taxon>
        <taxon>Haemaphysalis</taxon>
    </lineage>
</organism>
<dbReference type="AlphaFoldDB" id="A0A9J6H8M3"/>
<feature type="compositionally biased region" description="Polar residues" evidence="1">
    <location>
        <begin position="14"/>
        <end position="30"/>
    </location>
</feature>
<accession>A0A9J6H8M3</accession>
<proteinExistence type="predicted"/>
<comment type="caution">
    <text evidence="2">The sequence shown here is derived from an EMBL/GenBank/DDBJ whole genome shotgun (WGS) entry which is preliminary data.</text>
</comment>